<organism evidence="1 2">
    <name type="scientific">Aspergillus sclerotiicarbonarius (strain CBS 121057 / IBT 28362)</name>
    <dbReference type="NCBI Taxonomy" id="1448318"/>
    <lineage>
        <taxon>Eukaryota</taxon>
        <taxon>Fungi</taxon>
        <taxon>Dikarya</taxon>
        <taxon>Ascomycota</taxon>
        <taxon>Pezizomycotina</taxon>
        <taxon>Eurotiomycetes</taxon>
        <taxon>Eurotiomycetidae</taxon>
        <taxon>Eurotiales</taxon>
        <taxon>Aspergillaceae</taxon>
        <taxon>Aspergillus</taxon>
        <taxon>Aspergillus subgen. Circumdati</taxon>
    </lineage>
</organism>
<name>A0A319DSQ2_ASPSB</name>
<gene>
    <name evidence="1" type="ORF">BO78DRAFT_437697</name>
</gene>
<accession>A0A319DSQ2</accession>
<dbReference type="Proteomes" id="UP000248423">
    <property type="component" value="Unassembled WGS sequence"/>
</dbReference>
<dbReference type="VEuPathDB" id="FungiDB:BO78DRAFT_437697"/>
<reference evidence="1 2" key="1">
    <citation type="submission" date="2018-02" db="EMBL/GenBank/DDBJ databases">
        <title>The genomes of Aspergillus section Nigri reveals drivers in fungal speciation.</title>
        <authorList>
            <consortium name="DOE Joint Genome Institute"/>
            <person name="Vesth T.C."/>
            <person name="Nybo J."/>
            <person name="Theobald S."/>
            <person name="Brandl J."/>
            <person name="Frisvad J.C."/>
            <person name="Nielsen K.F."/>
            <person name="Lyhne E.K."/>
            <person name="Kogle M.E."/>
            <person name="Kuo A."/>
            <person name="Riley R."/>
            <person name="Clum A."/>
            <person name="Nolan M."/>
            <person name="Lipzen A."/>
            <person name="Salamov A."/>
            <person name="Henrissat B."/>
            <person name="Wiebenga A."/>
            <person name="De vries R.P."/>
            <person name="Grigoriev I.V."/>
            <person name="Mortensen U.H."/>
            <person name="Andersen M.R."/>
            <person name="Baker S.E."/>
        </authorList>
    </citation>
    <scope>NUCLEOTIDE SEQUENCE [LARGE SCALE GENOMIC DNA]</scope>
    <source>
        <strain evidence="1 2">CBS 121057</strain>
    </source>
</reference>
<dbReference type="AlphaFoldDB" id="A0A319DSQ2"/>
<keyword evidence="2" id="KW-1185">Reference proteome</keyword>
<sequence>MSGSRSISSGRSTSYRKIPIKANNWWVFSYQPLDIIPLSYWMRQTGRPHPSLSRIRHDWASLFQPPASSGVKENVLCAQRNLASATVQSEVPMRWIVCHQATAKGLGSCHMLDVSSNRVATTAELAESNAPIAGSSGSGVYRPIQPANFDRVCFLRGLFVITRYPPVPEAKMRIEFSGSAFILEVKNNMDIARMGANGL</sequence>
<evidence type="ECO:0000313" key="2">
    <source>
        <dbReference type="Proteomes" id="UP000248423"/>
    </source>
</evidence>
<evidence type="ECO:0000313" key="1">
    <source>
        <dbReference type="EMBL" id="PYI00727.1"/>
    </source>
</evidence>
<proteinExistence type="predicted"/>
<protein>
    <submittedName>
        <fullName evidence="1">Uncharacterized protein</fullName>
    </submittedName>
</protein>
<dbReference type="EMBL" id="KZ826439">
    <property type="protein sequence ID" value="PYI00727.1"/>
    <property type="molecule type" value="Genomic_DNA"/>
</dbReference>
<dbReference type="OrthoDB" id="10633427at2759"/>